<reference evidence="1" key="1">
    <citation type="journal article" date="2020" name="New Phytol.">
        <title>Comparative genomics reveals dynamic genome evolution in host specialist ectomycorrhizal fungi.</title>
        <authorList>
            <person name="Lofgren L.A."/>
            <person name="Nguyen N.H."/>
            <person name="Vilgalys R."/>
            <person name="Ruytinx J."/>
            <person name="Liao H.L."/>
            <person name="Branco S."/>
            <person name="Kuo A."/>
            <person name="LaButti K."/>
            <person name="Lipzen A."/>
            <person name="Andreopoulos W."/>
            <person name="Pangilinan J."/>
            <person name="Riley R."/>
            <person name="Hundley H."/>
            <person name="Na H."/>
            <person name="Barry K."/>
            <person name="Grigoriev I.V."/>
            <person name="Stajich J.E."/>
            <person name="Kennedy P.G."/>
        </authorList>
    </citation>
    <scope>NUCLEOTIDE SEQUENCE</scope>
    <source>
        <strain evidence="1">FC203</strain>
    </source>
</reference>
<dbReference type="AlphaFoldDB" id="A0AAD4DW32"/>
<dbReference type="Proteomes" id="UP001195769">
    <property type="component" value="Unassembled WGS sequence"/>
</dbReference>
<evidence type="ECO:0000313" key="2">
    <source>
        <dbReference type="Proteomes" id="UP001195769"/>
    </source>
</evidence>
<dbReference type="RefSeq" id="XP_041220726.1">
    <property type="nucleotide sequence ID" value="XM_041367937.1"/>
</dbReference>
<organism evidence="1 2">
    <name type="scientific">Suillus fuscotomentosus</name>
    <dbReference type="NCBI Taxonomy" id="1912939"/>
    <lineage>
        <taxon>Eukaryota</taxon>
        <taxon>Fungi</taxon>
        <taxon>Dikarya</taxon>
        <taxon>Basidiomycota</taxon>
        <taxon>Agaricomycotina</taxon>
        <taxon>Agaricomycetes</taxon>
        <taxon>Agaricomycetidae</taxon>
        <taxon>Boletales</taxon>
        <taxon>Suillineae</taxon>
        <taxon>Suillaceae</taxon>
        <taxon>Suillus</taxon>
    </lineage>
</organism>
<sequence length="174" mass="20116">MDKTVVGMERDEKREVELFGEPRDQGFVKGGRDLDLERVFKRDSSSEIGMTRSCCVGFVNTTSKRMTSVRLSVERRMSKELPRPYFNEAWLARKSAFETEVRNTREILGRSYLVENAKRYRPESQSHESSYIRANPPRDLGGFIGRMTRIVGLRAVTTRRHPQFDAIRPEIASP</sequence>
<accession>A0AAD4DW32</accession>
<keyword evidence="2" id="KW-1185">Reference proteome</keyword>
<proteinExistence type="predicted"/>
<comment type="caution">
    <text evidence="1">The sequence shown here is derived from an EMBL/GenBank/DDBJ whole genome shotgun (WGS) entry which is preliminary data.</text>
</comment>
<protein>
    <submittedName>
        <fullName evidence="1">Uncharacterized protein</fullName>
    </submittedName>
</protein>
<gene>
    <name evidence="1" type="ORF">F5891DRAFT_1194500</name>
</gene>
<dbReference type="GeneID" id="64662235"/>
<evidence type="ECO:0000313" key="1">
    <source>
        <dbReference type="EMBL" id="KAG1895150.1"/>
    </source>
</evidence>
<dbReference type="EMBL" id="JABBWK010000070">
    <property type="protein sequence ID" value="KAG1895150.1"/>
    <property type="molecule type" value="Genomic_DNA"/>
</dbReference>
<name>A0AAD4DW32_9AGAM</name>